<proteinExistence type="predicted"/>
<keyword evidence="3" id="KW-1185">Reference proteome</keyword>
<dbReference type="EMBL" id="QFZU02000186">
    <property type="protein sequence ID" value="RGA00985.1"/>
    <property type="molecule type" value="Genomic_DNA"/>
</dbReference>
<gene>
    <name evidence="2" type="ORF">DI270_031820</name>
</gene>
<comment type="caution">
    <text evidence="2">The sequence shown here is derived from an EMBL/GenBank/DDBJ whole genome shotgun (WGS) entry which is preliminary data.</text>
</comment>
<feature type="region of interest" description="Disordered" evidence="1">
    <location>
        <begin position="1"/>
        <end position="71"/>
    </location>
</feature>
<sequence>MWVPGGPRGLQNRRGRGPRPGGFDSRPPPLIMSLRTSGLPPASACQRGAGPRDLARRADHPRGSERPAQTR</sequence>
<reference evidence="2 3" key="1">
    <citation type="submission" date="2018-08" db="EMBL/GenBank/DDBJ databases">
        <title>Microbispora. triticiradicis sp. nov., a novel actinomycete isolated from the root of wheat (Triticum aestivum L.)).</title>
        <authorList>
            <person name="Han C."/>
        </authorList>
    </citation>
    <scope>NUCLEOTIDE SEQUENCE [LARGE SCALE GENOMIC DNA]</scope>
    <source>
        <strain evidence="2 3">NEAU-HRDPA2-9</strain>
    </source>
</reference>
<dbReference type="Proteomes" id="UP000262538">
    <property type="component" value="Unassembled WGS sequence"/>
</dbReference>
<evidence type="ECO:0000313" key="3">
    <source>
        <dbReference type="Proteomes" id="UP000262538"/>
    </source>
</evidence>
<evidence type="ECO:0000313" key="2">
    <source>
        <dbReference type="EMBL" id="RGA00985.1"/>
    </source>
</evidence>
<organism evidence="2 3">
    <name type="scientific">Microbispora triticiradicis</name>
    <dbReference type="NCBI Taxonomy" id="2200763"/>
    <lineage>
        <taxon>Bacteria</taxon>
        <taxon>Bacillati</taxon>
        <taxon>Actinomycetota</taxon>
        <taxon>Actinomycetes</taxon>
        <taxon>Streptosporangiales</taxon>
        <taxon>Streptosporangiaceae</taxon>
        <taxon>Microbispora</taxon>
    </lineage>
</organism>
<protein>
    <submittedName>
        <fullName evidence="2">Uncharacterized protein</fullName>
    </submittedName>
</protein>
<accession>A0ABX9LB20</accession>
<evidence type="ECO:0000256" key="1">
    <source>
        <dbReference type="SAM" id="MobiDB-lite"/>
    </source>
</evidence>
<feature type="compositionally biased region" description="Basic and acidic residues" evidence="1">
    <location>
        <begin position="53"/>
        <end position="65"/>
    </location>
</feature>
<name>A0ABX9LB20_9ACTN</name>